<gene>
    <name evidence="3" type="ORF">BN946_scf184844.g27</name>
</gene>
<dbReference type="CDD" id="cd07379">
    <property type="entry name" value="MPP_239FB"/>
    <property type="match status" value="1"/>
</dbReference>
<evidence type="ECO:0000313" key="3">
    <source>
        <dbReference type="EMBL" id="CDO71023.1"/>
    </source>
</evidence>
<proteinExistence type="predicted"/>
<dbReference type="Proteomes" id="UP000029665">
    <property type="component" value="Unassembled WGS sequence"/>
</dbReference>
<organism evidence="3 4">
    <name type="scientific">Pycnoporus cinnabarinus</name>
    <name type="common">Cinnabar-red polypore</name>
    <name type="synonym">Trametes cinnabarina</name>
    <dbReference type="NCBI Taxonomy" id="5643"/>
    <lineage>
        <taxon>Eukaryota</taxon>
        <taxon>Fungi</taxon>
        <taxon>Dikarya</taxon>
        <taxon>Basidiomycota</taxon>
        <taxon>Agaricomycotina</taxon>
        <taxon>Agaricomycetes</taxon>
        <taxon>Polyporales</taxon>
        <taxon>Polyporaceae</taxon>
        <taxon>Trametes</taxon>
    </lineage>
</organism>
<reference evidence="3" key="1">
    <citation type="submission" date="2014-01" db="EMBL/GenBank/DDBJ databases">
        <title>The genome of the white-rot fungus Pycnoporus cinnabarinus: a basidiomycete model with a versatile arsenal for lignocellulosic biomass breakdown.</title>
        <authorList>
            <person name="Levasseur A."/>
            <person name="Lomascolo A."/>
            <person name="Ruiz-Duenas F.J."/>
            <person name="Uzan E."/>
            <person name="Piumi F."/>
            <person name="Kues U."/>
            <person name="Ram A.F.J."/>
            <person name="Murat C."/>
            <person name="Haon M."/>
            <person name="Benoit I."/>
            <person name="Arfi Y."/>
            <person name="Chevret D."/>
            <person name="Drula E."/>
            <person name="Kwon M.J."/>
            <person name="Gouret P."/>
            <person name="Lesage-Meessen L."/>
            <person name="Lombard V."/>
            <person name="Mariette J."/>
            <person name="Noirot C."/>
            <person name="Park J."/>
            <person name="Patyshakuliyeva A."/>
            <person name="Wieneger R.A.B."/>
            <person name="Wosten H.A.B."/>
            <person name="Martin F."/>
            <person name="Coutinho P.M."/>
            <person name="de Vries R."/>
            <person name="Martinez A.T."/>
            <person name="Klopp C."/>
            <person name="Pontarotti P."/>
            <person name="Henrissat B."/>
            <person name="Record E."/>
        </authorList>
    </citation>
    <scope>NUCLEOTIDE SEQUENCE [LARGE SCALE GENOMIC DNA]</scope>
    <source>
        <strain evidence="3">BRFM137</strain>
    </source>
</reference>
<dbReference type="PANTHER" id="PTHR12905:SF28">
    <property type="entry name" value="RHAMNOGALACTURONATE LYASE C-RELATED"/>
    <property type="match status" value="1"/>
</dbReference>
<dbReference type="Gene3D" id="3.60.21.10">
    <property type="match status" value="1"/>
</dbReference>
<dbReference type="AlphaFoldDB" id="A0A060SF31"/>
<dbReference type="InterPro" id="IPR029052">
    <property type="entry name" value="Metallo-depent_PP-like"/>
</dbReference>
<dbReference type="PANTHER" id="PTHR12905">
    <property type="entry name" value="METALLOPHOSPHOESTERASE"/>
    <property type="match status" value="1"/>
</dbReference>
<dbReference type="OrthoDB" id="630188at2759"/>
<dbReference type="OMA" id="PYTHRDS"/>
<evidence type="ECO:0000256" key="1">
    <source>
        <dbReference type="SAM" id="MobiDB-lite"/>
    </source>
</evidence>
<feature type="compositionally biased region" description="Basic and acidic residues" evidence="1">
    <location>
        <begin position="326"/>
        <end position="340"/>
    </location>
</feature>
<accession>A0A060SF31</accession>
<dbReference type="Pfam" id="PF00149">
    <property type="entry name" value="Metallophos"/>
    <property type="match status" value="1"/>
</dbReference>
<protein>
    <recommendedName>
        <fullName evidence="2">Calcineurin-like phosphoesterase domain-containing protein</fullName>
    </recommendedName>
</protein>
<sequence>MSSICIPVPKRKISKIPSVWKQFRYSPVLFIARKAFALSHYQTSQQAALSHSHGRHTVAPHIASSEPPPTARIVCISDSHNAQDRIPALPPGDILIHAGDLTHWGTEREIHEALRWLNAAPHPHKVFIAGNHDSALAIPERRESILAAYPDLIYLEDSSTTVTVYGRKLTLFGSPRTPRRGSGVFMYPHGEAMWEIPPETDILITHGPPKFHLDVGGYGCDQLLQSLWKIRPRLHVFGHIHGGRGVGHLDWSQDQEAYEAVCAKEAGMKAALQVVLATLSRKMRKRWLREARASSGTILVNASWWGQPEDGSAEGAVVVDIPLPSKEVKPSPEPPQEHPSFDANQSSPVPSVGTLALDPTPVPLSESLTIKPKPLILASTLTNTPKSLPLAEAVADCVEQSATAPGHPVDVS</sequence>
<evidence type="ECO:0000259" key="2">
    <source>
        <dbReference type="Pfam" id="PF00149"/>
    </source>
</evidence>
<dbReference type="InterPro" id="IPR051693">
    <property type="entry name" value="UPF0046_metallophosphoest"/>
</dbReference>
<dbReference type="EMBL" id="CCBP010000097">
    <property type="protein sequence ID" value="CDO71023.1"/>
    <property type="molecule type" value="Genomic_DNA"/>
</dbReference>
<dbReference type="HOGENOM" id="CLU_041441_3_1_1"/>
<evidence type="ECO:0000313" key="4">
    <source>
        <dbReference type="Proteomes" id="UP000029665"/>
    </source>
</evidence>
<feature type="domain" description="Calcineurin-like phosphoesterase" evidence="2">
    <location>
        <begin position="72"/>
        <end position="242"/>
    </location>
</feature>
<feature type="region of interest" description="Disordered" evidence="1">
    <location>
        <begin position="324"/>
        <end position="358"/>
    </location>
</feature>
<comment type="caution">
    <text evidence="3">The sequence shown here is derived from an EMBL/GenBank/DDBJ whole genome shotgun (WGS) entry which is preliminary data.</text>
</comment>
<dbReference type="SUPFAM" id="SSF56300">
    <property type="entry name" value="Metallo-dependent phosphatases"/>
    <property type="match status" value="1"/>
</dbReference>
<keyword evidence="4" id="KW-1185">Reference proteome</keyword>
<dbReference type="GO" id="GO:0016787">
    <property type="term" value="F:hydrolase activity"/>
    <property type="evidence" value="ECO:0007669"/>
    <property type="project" value="InterPro"/>
</dbReference>
<dbReference type="InterPro" id="IPR004843">
    <property type="entry name" value="Calcineurin-like_PHP"/>
</dbReference>
<name>A0A060SF31_PYCCI</name>